<name>A0A974GWB1_SEDHY</name>
<sequence>MARTKKEYLFVDGYNIINQWNYYKDISGNIENSRNKLIELLVEYQAYRGIKLIVVFDAHLVKGSIEKKEIIAGVEIIYTKEHETADSYIEKQLDKIGRYESVQVATSDSAIQQIVISRGGTRISAQEMLLELENTKKDIRTKYEKTRQKGTNIDQVLGPETLKKLEKLRRNI</sequence>
<dbReference type="InterPro" id="IPR010298">
    <property type="entry name" value="YacP-like"/>
</dbReference>
<organism evidence="1 2">
    <name type="scientific">Sedimentibacter hydroxybenzoicus DSM 7310</name>
    <dbReference type="NCBI Taxonomy" id="1123245"/>
    <lineage>
        <taxon>Bacteria</taxon>
        <taxon>Bacillati</taxon>
        <taxon>Bacillota</taxon>
        <taxon>Tissierellia</taxon>
        <taxon>Sedimentibacter</taxon>
    </lineage>
</organism>
<dbReference type="PANTHER" id="PTHR34547">
    <property type="entry name" value="YACP-LIKE NYN DOMAIN PROTEIN"/>
    <property type="match status" value="1"/>
</dbReference>
<evidence type="ECO:0000313" key="1">
    <source>
        <dbReference type="EMBL" id="NYB74258.1"/>
    </source>
</evidence>
<reference evidence="1" key="1">
    <citation type="submission" date="2020-07" db="EMBL/GenBank/DDBJ databases">
        <title>Genomic analysis of a strain of Sedimentibacter Hydroxybenzoicus DSM7310.</title>
        <authorList>
            <person name="Ma S."/>
        </authorList>
    </citation>
    <scope>NUCLEOTIDE SEQUENCE</scope>
    <source>
        <strain evidence="1">DSM 7310</strain>
    </source>
</reference>
<dbReference type="EMBL" id="JACBNQ010000008">
    <property type="protein sequence ID" value="NYB74258.1"/>
    <property type="molecule type" value="Genomic_DNA"/>
</dbReference>
<proteinExistence type="predicted"/>
<dbReference type="RefSeq" id="WP_179237963.1">
    <property type="nucleotide sequence ID" value="NZ_JACBNQ010000008.1"/>
</dbReference>
<protein>
    <submittedName>
        <fullName evidence="1">NYN domain-containing protein</fullName>
    </submittedName>
</protein>
<dbReference type="Pfam" id="PF05991">
    <property type="entry name" value="NYN_YacP"/>
    <property type="match status" value="1"/>
</dbReference>
<evidence type="ECO:0000313" key="2">
    <source>
        <dbReference type="Proteomes" id="UP000611629"/>
    </source>
</evidence>
<dbReference type="PANTHER" id="PTHR34547:SF1">
    <property type="entry name" value="YACP-LIKE NYN DOMAIN PROTEIN"/>
    <property type="match status" value="1"/>
</dbReference>
<comment type="caution">
    <text evidence="1">The sequence shown here is derived from an EMBL/GenBank/DDBJ whole genome shotgun (WGS) entry which is preliminary data.</text>
</comment>
<accession>A0A974GWB1</accession>
<dbReference type="CDD" id="cd10912">
    <property type="entry name" value="PIN_YacP-like"/>
    <property type="match status" value="1"/>
</dbReference>
<keyword evidence="2" id="KW-1185">Reference proteome</keyword>
<gene>
    <name evidence="1" type="ORF">HZF24_08885</name>
</gene>
<dbReference type="AlphaFoldDB" id="A0A974GWB1"/>
<dbReference type="Proteomes" id="UP000611629">
    <property type="component" value="Unassembled WGS sequence"/>
</dbReference>